<dbReference type="InParanoid" id="K1QZ42"/>
<dbReference type="GO" id="GO:0035556">
    <property type="term" value="P:intracellular signal transduction"/>
    <property type="evidence" value="ECO:0007669"/>
    <property type="project" value="InterPro"/>
</dbReference>
<dbReference type="Pfam" id="PF12796">
    <property type="entry name" value="Ank_2"/>
    <property type="match status" value="2"/>
</dbReference>
<dbReference type="Pfam" id="PF07525">
    <property type="entry name" value="SOCS_box"/>
    <property type="match status" value="1"/>
</dbReference>
<dbReference type="PROSITE" id="PS50225">
    <property type="entry name" value="SOCS"/>
    <property type="match status" value="1"/>
</dbReference>
<dbReference type="HOGENOM" id="CLU_944142_0_0_1"/>
<dbReference type="SMART" id="SM00248">
    <property type="entry name" value="ANK"/>
    <property type="match status" value="6"/>
</dbReference>
<keyword evidence="1" id="KW-0677">Repeat</keyword>
<dbReference type="InterPro" id="IPR001496">
    <property type="entry name" value="SOCS_box"/>
</dbReference>
<dbReference type="OrthoDB" id="194358at2759"/>
<organism evidence="3">
    <name type="scientific">Magallana gigas</name>
    <name type="common">Pacific oyster</name>
    <name type="synonym">Crassostrea gigas</name>
    <dbReference type="NCBI Taxonomy" id="29159"/>
    <lineage>
        <taxon>Eukaryota</taxon>
        <taxon>Metazoa</taxon>
        <taxon>Spiralia</taxon>
        <taxon>Lophotrochozoa</taxon>
        <taxon>Mollusca</taxon>
        <taxon>Bivalvia</taxon>
        <taxon>Autobranchia</taxon>
        <taxon>Pteriomorphia</taxon>
        <taxon>Ostreida</taxon>
        <taxon>Ostreoidea</taxon>
        <taxon>Ostreidae</taxon>
        <taxon>Magallana</taxon>
    </lineage>
</organism>
<gene>
    <name evidence="3" type="ORF">CGI_10024784</name>
</gene>
<dbReference type="PROSITE" id="PS50088">
    <property type="entry name" value="ANK_REPEAT"/>
    <property type="match status" value="3"/>
</dbReference>
<evidence type="ECO:0000313" key="3">
    <source>
        <dbReference type="EMBL" id="EKC42327.1"/>
    </source>
</evidence>
<reference evidence="3" key="1">
    <citation type="journal article" date="2012" name="Nature">
        <title>The oyster genome reveals stress adaptation and complexity of shell formation.</title>
        <authorList>
            <person name="Zhang G."/>
            <person name="Fang X."/>
            <person name="Guo X."/>
            <person name="Li L."/>
            <person name="Luo R."/>
            <person name="Xu F."/>
            <person name="Yang P."/>
            <person name="Zhang L."/>
            <person name="Wang X."/>
            <person name="Qi H."/>
            <person name="Xiong Z."/>
            <person name="Que H."/>
            <person name="Xie Y."/>
            <person name="Holland P.W."/>
            <person name="Paps J."/>
            <person name="Zhu Y."/>
            <person name="Wu F."/>
            <person name="Chen Y."/>
            <person name="Wang J."/>
            <person name="Peng C."/>
            <person name="Meng J."/>
            <person name="Yang L."/>
            <person name="Liu J."/>
            <person name="Wen B."/>
            <person name="Zhang N."/>
            <person name="Huang Z."/>
            <person name="Zhu Q."/>
            <person name="Feng Y."/>
            <person name="Mount A."/>
            <person name="Hedgecock D."/>
            <person name="Xu Z."/>
            <person name="Liu Y."/>
            <person name="Domazet-Loso T."/>
            <person name="Du Y."/>
            <person name="Sun X."/>
            <person name="Zhang S."/>
            <person name="Liu B."/>
            <person name="Cheng P."/>
            <person name="Jiang X."/>
            <person name="Li J."/>
            <person name="Fan D."/>
            <person name="Wang W."/>
            <person name="Fu W."/>
            <person name="Wang T."/>
            <person name="Wang B."/>
            <person name="Zhang J."/>
            <person name="Peng Z."/>
            <person name="Li Y."/>
            <person name="Li N."/>
            <person name="Wang J."/>
            <person name="Chen M."/>
            <person name="He Y."/>
            <person name="Tan F."/>
            <person name="Song X."/>
            <person name="Zheng Q."/>
            <person name="Huang R."/>
            <person name="Yang H."/>
            <person name="Du X."/>
            <person name="Chen L."/>
            <person name="Yang M."/>
            <person name="Gaffney P.M."/>
            <person name="Wang S."/>
            <person name="Luo L."/>
            <person name="She Z."/>
            <person name="Ming Y."/>
            <person name="Huang W."/>
            <person name="Zhang S."/>
            <person name="Huang B."/>
            <person name="Zhang Y."/>
            <person name="Qu T."/>
            <person name="Ni P."/>
            <person name="Miao G."/>
            <person name="Wang J."/>
            <person name="Wang Q."/>
            <person name="Steinberg C.E."/>
            <person name="Wang H."/>
            <person name="Li N."/>
            <person name="Qian L."/>
            <person name="Zhang G."/>
            <person name="Li Y."/>
            <person name="Yang H."/>
            <person name="Liu X."/>
            <person name="Wang J."/>
            <person name="Yin Y."/>
            <person name="Wang J."/>
        </authorList>
    </citation>
    <scope>NUCLEOTIDE SEQUENCE [LARGE SCALE GENOMIC DNA]</scope>
    <source>
        <strain evidence="3">05x7-T-G4-1.051#20</strain>
    </source>
</reference>
<dbReference type="InterPro" id="IPR036770">
    <property type="entry name" value="Ankyrin_rpt-contain_sf"/>
</dbReference>
<accession>K1QZ42</accession>
<dbReference type="EMBL" id="JH816160">
    <property type="protein sequence ID" value="EKC42327.1"/>
    <property type="molecule type" value="Genomic_DNA"/>
</dbReference>
<sequence length="295" mass="32849">MYWLNVVNGQLCPDRFTRQYARRQDPHSLIFEAILYGNKSEVQQLISAGVDKNVVTHRHVRWEGASALGAAAYEGQMEIVRYLVDIGTSVNFCDPCQKRTPLHWACLGNQYQAATYLVTRGADVNHRDLEQTTPLLRAVLGKNVDLVRYLIENGADVRHTDVLGCSVLHYACIHADSTLINAAIKAGCISNNIAMIGKGTPLQTLATQNDTGSVRLLLEAGYDLQNDRPWVKSLPPSCSNTSLQRVVKFNSQPMSLKILCRKTIRKAMGGVKLEQRLNKIPCPNLIHHYLTLDGL</sequence>
<dbReference type="SUPFAM" id="SSF158235">
    <property type="entry name" value="SOCS box-like"/>
    <property type="match status" value="1"/>
</dbReference>
<dbReference type="SUPFAM" id="SSF48403">
    <property type="entry name" value="Ankyrin repeat"/>
    <property type="match status" value="1"/>
</dbReference>
<proteinExistence type="predicted"/>
<evidence type="ECO:0000256" key="1">
    <source>
        <dbReference type="ARBA" id="ARBA00022737"/>
    </source>
</evidence>
<dbReference type="PROSITE" id="PS50297">
    <property type="entry name" value="ANK_REP_REGION"/>
    <property type="match status" value="3"/>
</dbReference>
<evidence type="ECO:0000256" key="2">
    <source>
        <dbReference type="ARBA" id="ARBA00023043"/>
    </source>
</evidence>
<dbReference type="AlphaFoldDB" id="K1QZ42"/>
<dbReference type="InterPro" id="IPR002110">
    <property type="entry name" value="Ankyrin_rpt"/>
</dbReference>
<name>K1QZ42_MAGGI</name>
<dbReference type="PANTHER" id="PTHR24171">
    <property type="entry name" value="ANKYRIN REPEAT DOMAIN-CONTAINING PROTEIN 39-RELATED"/>
    <property type="match status" value="1"/>
</dbReference>
<protein>
    <submittedName>
        <fullName evidence="3">Ankyrin repeat domain-containing protein 50</fullName>
    </submittedName>
</protein>
<dbReference type="Gene3D" id="1.25.40.20">
    <property type="entry name" value="Ankyrin repeat-containing domain"/>
    <property type="match status" value="1"/>
</dbReference>
<dbReference type="SMART" id="SM00969">
    <property type="entry name" value="SOCS_box"/>
    <property type="match status" value="1"/>
</dbReference>
<dbReference type="InterPro" id="IPR036036">
    <property type="entry name" value="SOCS_box-like_dom_sf"/>
</dbReference>
<keyword evidence="2" id="KW-0040">ANK repeat</keyword>
<dbReference type="KEGG" id="crg:105326276"/>